<keyword evidence="3" id="KW-1185">Reference proteome</keyword>
<reference evidence="2 3" key="1">
    <citation type="submission" date="2023-08" db="EMBL/GenBank/DDBJ databases">
        <title>Black Yeasts Isolated from many extreme environments.</title>
        <authorList>
            <person name="Coleine C."/>
            <person name="Stajich J.E."/>
            <person name="Selbmann L."/>
        </authorList>
    </citation>
    <scope>NUCLEOTIDE SEQUENCE [LARGE SCALE GENOMIC DNA]</scope>
    <source>
        <strain evidence="2 3">CCFEE 536</strain>
    </source>
</reference>
<evidence type="ECO:0000313" key="3">
    <source>
        <dbReference type="Proteomes" id="UP001357485"/>
    </source>
</evidence>
<protein>
    <submittedName>
        <fullName evidence="2">Uncharacterized protein</fullName>
    </submittedName>
</protein>
<feature type="region of interest" description="Disordered" evidence="1">
    <location>
        <begin position="382"/>
        <end position="406"/>
    </location>
</feature>
<feature type="region of interest" description="Disordered" evidence="1">
    <location>
        <begin position="224"/>
        <end position="243"/>
    </location>
</feature>
<evidence type="ECO:0000313" key="2">
    <source>
        <dbReference type="EMBL" id="KAK5130885.1"/>
    </source>
</evidence>
<comment type="caution">
    <text evidence="2">The sequence shown here is derived from an EMBL/GenBank/DDBJ whole genome shotgun (WGS) entry which is preliminary data.</text>
</comment>
<dbReference type="Proteomes" id="UP001357485">
    <property type="component" value="Unassembled WGS sequence"/>
</dbReference>
<organism evidence="2 3">
    <name type="scientific">Cryomyces antarcticus</name>
    <dbReference type="NCBI Taxonomy" id="329879"/>
    <lineage>
        <taxon>Eukaryota</taxon>
        <taxon>Fungi</taxon>
        <taxon>Dikarya</taxon>
        <taxon>Ascomycota</taxon>
        <taxon>Pezizomycotina</taxon>
        <taxon>Dothideomycetes</taxon>
        <taxon>Dothideomycetes incertae sedis</taxon>
        <taxon>Cryomyces</taxon>
    </lineage>
</organism>
<gene>
    <name evidence="2" type="ORF">LTR16_001204</name>
</gene>
<sequence>MLLKRSKSLHLKGVRNEPPEGTVVSGPHVATTGADLRSITSTINDVKFIAHRDGSRGTLSARARPRTASAADEQTEFLRSAGEVLDVTSSDQTFQCVVSSSKVAEHSIGRLAADTTIGVALGSPTASRHGRLHSANCALPRTADTTVAVYETRSNPRNTLRRAKTEGKRARTSTWRTIGELFQRRSTKPPASAPFYQCKQSDGPPTIEIREVLCTEELLAGPERASEASEELSPPGLVTGRQAAGETARCTIQNEKDVMLDADLQEGTTLLTGSVPNPSAKDQPLQRTKARTTTLYSDHLNEPRQQPETPPMLEINVPDIELERYSVMFRNLLQSYQRTSLLVRRGTDSGIHRPPNGAAVMADHINTPDGATQQQWVTSAPPAKSSTFSLFPRSEPSQPRAASMAIHKPRPLKRSYTASAVPLHATATSARVKELVLVPPLPSSTLSEKALPLTPTHSDRMSFSEDEIALVSHGLGPLIPQVEEPP</sequence>
<evidence type="ECO:0000256" key="1">
    <source>
        <dbReference type="SAM" id="MobiDB-lite"/>
    </source>
</evidence>
<dbReference type="EMBL" id="JAVRRA010024674">
    <property type="protein sequence ID" value="KAK5130885.1"/>
    <property type="molecule type" value="Genomic_DNA"/>
</dbReference>
<proteinExistence type="predicted"/>
<name>A0ABR0KU38_9PEZI</name>
<feature type="compositionally biased region" description="Basic residues" evidence="1">
    <location>
        <begin position="1"/>
        <end position="13"/>
    </location>
</feature>
<feature type="region of interest" description="Disordered" evidence="1">
    <location>
        <begin position="1"/>
        <end position="22"/>
    </location>
</feature>
<accession>A0ABR0KU38</accession>